<name>A0A1G4G5Q5_9BACT</name>
<dbReference type="Pfam" id="PF00754">
    <property type="entry name" value="F5_F8_type_C"/>
    <property type="match status" value="1"/>
</dbReference>
<sequence length="446" mass="49517">MNRFLYRAFFIFVGLLIFSACADGPERDVEYTIYTTQSSIELLEGEEFQINASPTTQTFTYESTDKSVATVSSTGLVRGISDGTCFINITSSEGLSRSIPVDVEKLRLLEGIDVYNKSNLMSNDSISIILGQTMELAGNAIPSNYNEKVPFNLIWESSDEDIVTIDDRGKVTTVYFGKAEITVSVADKPSVKKVIPVEVMENPITSIQLEKELILRLNQKHTAEASPLPVNYAVRDSSLVWKSSDESVVKVMDGELEAVGTGTAVVTVSVKSDPTIFSDLTVVVALNPVTLDRTSWEIIDWNSCISEEPQYASLNRTPEKMLDGNLGTFWGSKWDAPKPLPYYFIFDMKKEYKIYSISITKPNDAWRGNIKNGYIEISNDNVNWTKLSDWSVPSNAPRSHSFIQDGSSARYIRFVISDAFEYDKPATGPASGARCDIAEFSVLGEE</sequence>
<dbReference type="STRING" id="1642646.ING2E5A_1011"/>
<keyword evidence="1" id="KW-0732">Signal</keyword>
<feature type="chain" id="PRO_5009603826" description="F5/8 type C domain-containing protein" evidence="1">
    <location>
        <begin position="23"/>
        <end position="446"/>
    </location>
</feature>
<dbReference type="AlphaFoldDB" id="A0A1G4G5Q5"/>
<dbReference type="Pfam" id="PF02368">
    <property type="entry name" value="Big_2"/>
    <property type="match status" value="2"/>
</dbReference>
<dbReference type="EMBL" id="LT608328">
    <property type="protein sequence ID" value="SCM56709.1"/>
    <property type="molecule type" value="Genomic_DNA"/>
</dbReference>
<feature type="signal peptide" evidence="1">
    <location>
        <begin position="1"/>
        <end position="22"/>
    </location>
</feature>
<dbReference type="InterPro" id="IPR003343">
    <property type="entry name" value="Big_2"/>
</dbReference>
<organism evidence="3 4">
    <name type="scientific">Petrimonas mucosa</name>
    <dbReference type="NCBI Taxonomy" id="1642646"/>
    <lineage>
        <taxon>Bacteria</taxon>
        <taxon>Pseudomonadati</taxon>
        <taxon>Bacteroidota</taxon>
        <taxon>Bacteroidia</taxon>
        <taxon>Bacteroidales</taxon>
        <taxon>Dysgonomonadaceae</taxon>
        <taxon>Petrimonas</taxon>
    </lineage>
</organism>
<dbReference type="KEGG" id="pmuc:ING2E5A_1011"/>
<dbReference type="Proteomes" id="UP000178485">
    <property type="component" value="Chromosome i"/>
</dbReference>
<dbReference type="Gene3D" id="2.60.40.1080">
    <property type="match status" value="3"/>
</dbReference>
<reference evidence="3 4" key="1">
    <citation type="submission" date="2016-08" db="EMBL/GenBank/DDBJ databases">
        <authorList>
            <person name="Seilhamer J.J."/>
        </authorList>
    </citation>
    <scope>NUCLEOTIDE SEQUENCE [LARGE SCALE GENOMIC DNA]</scope>
    <source>
        <strain evidence="3">ING2-E5A</strain>
    </source>
</reference>
<evidence type="ECO:0000313" key="3">
    <source>
        <dbReference type="EMBL" id="SCM56709.1"/>
    </source>
</evidence>
<dbReference type="SMART" id="SM00635">
    <property type="entry name" value="BID_2"/>
    <property type="match status" value="3"/>
</dbReference>
<evidence type="ECO:0000256" key="1">
    <source>
        <dbReference type="SAM" id="SignalP"/>
    </source>
</evidence>
<dbReference type="InterPro" id="IPR008979">
    <property type="entry name" value="Galactose-bd-like_sf"/>
</dbReference>
<dbReference type="SUPFAM" id="SSF49373">
    <property type="entry name" value="Invasin/intimin cell-adhesion fragments"/>
    <property type="match status" value="3"/>
</dbReference>
<keyword evidence="4" id="KW-1185">Reference proteome</keyword>
<accession>A0A1G4G5Q5</accession>
<protein>
    <recommendedName>
        <fullName evidence="2">F5/8 type C domain-containing protein</fullName>
    </recommendedName>
</protein>
<dbReference type="PROSITE" id="PS51257">
    <property type="entry name" value="PROKAR_LIPOPROTEIN"/>
    <property type="match status" value="1"/>
</dbReference>
<dbReference type="SUPFAM" id="SSF49785">
    <property type="entry name" value="Galactose-binding domain-like"/>
    <property type="match status" value="1"/>
</dbReference>
<dbReference type="RefSeq" id="WP_071136428.1">
    <property type="nucleotide sequence ID" value="NZ_LT608328.1"/>
</dbReference>
<dbReference type="InterPro" id="IPR008964">
    <property type="entry name" value="Invasin/intimin_cell_adhesion"/>
</dbReference>
<feature type="domain" description="F5/8 type C" evidence="2">
    <location>
        <begin position="286"/>
        <end position="414"/>
    </location>
</feature>
<dbReference type="Gene3D" id="2.60.120.260">
    <property type="entry name" value="Galactose-binding domain-like"/>
    <property type="match status" value="1"/>
</dbReference>
<evidence type="ECO:0000259" key="2">
    <source>
        <dbReference type="PROSITE" id="PS50022"/>
    </source>
</evidence>
<evidence type="ECO:0000313" key="4">
    <source>
        <dbReference type="Proteomes" id="UP000178485"/>
    </source>
</evidence>
<proteinExistence type="predicted"/>
<gene>
    <name evidence="3" type="ORF">ING2E5A_1011</name>
</gene>
<dbReference type="PROSITE" id="PS50022">
    <property type="entry name" value="FA58C_3"/>
    <property type="match status" value="1"/>
</dbReference>
<dbReference type="InterPro" id="IPR000421">
    <property type="entry name" value="FA58C"/>
</dbReference>